<dbReference type="WBParaSite" id="NBR_0000705001-mRNA-1">
    <property type="protein sequence ID" value="NBR_0000705001-mRNA-1"/>
    <property type="gene ID" value="NBR_0000705001"/>
</dbReference>
<feature type="signal peptide" evidence="2">
    <location>
        <begin position="1"/>
        <end position="16"/>
    </location>
</feature>
<feature type="chain" id="PRO_5043124895" evidence="2">
    <location>
        <begin position="17"/>
        <end position="756"/>
    </location>
</feature>
<protein>
    <submittedName>
        <fullName evidence="5">Mucin-5AC</fullName>
    </submittedName>
</protein>
<name>A0A0N4XW23_NIPBR</name>
<feature type="compositionally biased region" description="Basic and acidic residues" evidence="1">
    <location>
        <begin position="247"/>
        <end position="260"/>
    </location>
</feature>
<reference evidence="3 4" key="2">
    <citation type="submission" date="2018-11" db="EMBL/GenBank/DDBJ databases">
        <authorList>
            <consortium name="Pathogen Informatics"/>
        </authorList>
    </citation>
    <scope>NUCLEOTIDE SEQUENCE [LARGE SCALE GENOMIC DNA]</scope>
</reference>
<dbReference type="Proteomes" id="UP000271162">
    <property type="component" value="Unassembled WGS sequence"/>
</dbReference>
<evidence type="ECO:0000256" key="2">
    <source>
        <dbReference type="SAM" id="SignalP"/>
    </source>
</evidence>
<dbReference type="OMA" id="IMADGYS"/>
<proteinExistence type="predicted"/>
<feature type="compositionally biased region" description="Polar residues" evidence="1">
    <location>
        <begin position="672"/>
        <end position="681"/>
    </location>
</feature>
<dbReference type="STRING" id="27835.A0A0N4XW23"/>
<evidence type="ECO:0000313" key="3">
    <source>
        <dbReference type="EMBL" id="VDL70640.1"/>
    </source>
</evidence>
<feature type="region of interest" description="Disordered" evidence="1">
    <location>
        <begin position="322"/>
        <end position="346"/>
    </location>
</feature>
<dbReference type="AlphaFoldDB" id="A0A0N4XW23"/>
<keyword evidence="2" id="KW-0732">Signal</keyword>
<gene>
    <name evidence="3" type="ORF">NBR_LOCUS7051</name>
</gene>
<feature type="region of interest" description="Disordered" evidence="1">
    <location>
        <begin position="247"/>
        <end position="268"/>
    </location>
</feature>
<sequence length="756" mass="81521">MRTWCAIFVLVNSAAAQFFSFNEPRQSTSQIEALGDQFGVREALGAWSKVLRNMATRPQINRRVTPPNVRDFTIPPNVKKEDIEKITFDKKEGDNIINERLLYLLLPRIKGQPAFTTTTLPTTTVKTTKKPQTTTVTTAKVPPTTKSNTAELEKEYLEKLALLKAQKTVATTRVALETFLATSTIPTTAAPGKGETTTIPSTKGSPHFTVVFHTAAKEKFEEKTKMESKVLSILSSAIKEHEEKFRKASKESYSTHEKGIDQNQVLESTHAPLTSRKGSDEWPTEQNSVEQVAEVALRRALKVDEPNDDASFVRSMELPTSTAYPEATTPMTTTTEESLSSSSVSETTIKNVVKSTESTTTSIPSTTSIVTAEEASEVNEVLSLIEEDEKAEKAEGTPSHMHADAAKLAHVITPIAGIIDNIGPIIAPLLQSQVAASAASAKVAGVRTYERPGRDLLAHSDGENSIIGYGTQLAREILNPGSLQRDREDQQKALAAKIAQVKESLKYNSNSVSDVRTIPIYQALAPPPLPVPTSPNRINYAHAYPRVASVPLSEQAAHAAINTVPQQTLASTLPPYFVAPPPGYVGPLPPPPPPPPPSAALTSQRLPQYTMETLRRAPQQPVPSKPVDIVLQDEATSAGDSHSFEKNELPTFTIEELPASASKETPSKEQKTPNGLDQTGYESGRSGVKATFFEDSGVMMGVSEEANSGAGPPFGGGGGSGFGGGRRPTESFEEAASASRENVSFFGVNRKKMAKN</sequence>
<keyword evidence="4" id="KW-1185">Reference proteome</keyword>
<dbReference type="EMBL" id="UYSL01019854">
    <property type="protein sequence ID" value="VDL70640.1"/>
    <property type="molecule type" value="Genomic_DNA"/>
</dbReference>
<feature type="compositionally biased region" description="Low complexity" evidence="1">
    <location>
        <begin position="326"/>
        <end position="346"/>
    </location>
</feature>
<feature type="region of interest" description="Disordered" evidence="1">
    <location>
        <begin position="658"/>
        <end position="685"/>
    </location>
</feature>
<feature type="compositionally biased region" description="Gly residues" evidence="1">
    <location>
        <begin position="712"/>
        <end position="726"/>
    </location>
</feature>
<reference evidence="5" key="1">
    <citation type="submission" date="2016-04" db="UniProtKB">
        <authorList>
            <consortium name="WormBaseParasite"/>
        </authorList>
    </citation>
    <scope>IDENTIFICATION</scope>
</reference>
<evidence type="ECO:0000313" key="4">
    <source>
        <dbReference type="Proteomes" id="UP000271162"/>
    </source>
</evidence>
<evidence type="ECO:0000256" key="1">
    <source>
        <dbReference type="SAM" id="MobiDB-lite"/>
    </source>
</evidence>
<organism evidence="5">
    <name type="scientific">Nippostrongylus brasiliensis</name>
    <name type="common">Rat hookworm</name>
    <dbReference type="NCBI Taxonomy" id="27835"/>
    <lineage>
        <taxon>Eukaryota</taxon>
        <taxon>Metazoa</taxon>
        <taxon>Ecdysozoa</taxon>
        <taxon>Nematoda</taxon>
        <taxon>Chromadorea</taxon>
        <taxon>Rhabditida</taxon>
        <taxon>Rhabditina</taxon>
        <taxon>Rhabditomorpha</taxon>
        <taxon>Strongyloidea</taxon>
        <taxon>Heligmosomidae</taxon>
        <taxon>Nippostrongylus</taxon>
    </lineage>
</organism>
<feature type="region of interest" description="Disordered" evidence="1">
    <location>
        <begin position="703"/>
        <end position="741"/>
    </location>
</feature>
<evidence type="ECO:0000313" key="5">
    <source>
        <dbReference type="WBParaSite" id="NBR_0000705001-mRNA-1"/>
    </source>
</evidence>
<accession>A0A0N4XW23</accession>